<protein>
    <submittedName>
        <fullName evidence="2">Mucin-like glycoprotein</fullName>
    </submittedName>
</protein>
<evidence type="ECO:0000256" key="1">
    <source>
        <dbReference type="SAM" id="SignalP"/>
    </source>
</evidence>
<reference evidence="2 3" key="1">
    <citation type="journal article" date="2018" name="BMC Genomics">
        <title>Genomic comparison of Trypanosoma conorhini and Trypanosoma rangeli to Trypanosoma cruzi strains of high and low virulence.</title>
        <authorList>
            <person name="Bradwell K.R."/>
            <person name="Koparde V.N."/>
            <person name="Matveyev A.V."/>
            <person name="Serrano M.G."/>
            <person name="Alves J.M."/>
            <person name="Parikh H."/>
            <person name="Huang B."/>
            <person name="Lee V."/>
            <person name="Espinosa-Alvarez O."/>
            <person name="Ortiz P.A."/>
            <person name="Costa-Martins A.G."/>
            <person name="Teixeira M.M."/>
            <person name="Buck G.A."/>
        </authorList>
    </citation>
    <scope>NUCLEOTIDE SEQUENCE [LARGE SCALE GENOMIC DNA]</scope>
    <source>
        <strain evidence="2 3">025E</strain>
    </source>
</reference>
<comment type="caution">
    <text evidence="2">The sequence shown here is derived from an EMBL/GenBank/DDBJ whole genome shotgun (WGS) entry which is preliminary data.</text>
</comment>
<evidence type="ECO:0000313" key="2">
    <source>
        <dbReference type="EMBL" id="RNE95379.1"/>
    </source>
</evidence>
<dbReference type="EMBL" id="MKKU01001447">
    <property type="protein sequence ID" value="RNE95379.1"/>
    <property type="molecule type" value="Genomic_DNA"/>
</dbReference>
<gene>
    <name evidence="2" type="ORF">Tco025E_10187</name>
</gene>
<name>A0A422MQ94_9TRYP</name>
<keyword evidence="1" id="KW-0732">Signal</keyword>
<dbReference type="AlphaFoldDB" id="A0A422MQ94"/>
<dbReference type="PROSITE" id="PS51257">
    <property type="entry name" value="PROKAR_LIPOPROTEIN"/>
    <property type="match status" value="1"/>
</dbReference>
<dbReference type="OrthoDB" id="10512490at2759"/>
<proteinExistence type="predicted"/>
<dbReference type="Proteomes" id="UP000284403">
    <property type="component" value="Unassembled WGS sequence"/>
</dbReference>
<dbReference type="GeneID" id="40323798"/>
<feature type="chain" id="PRO_5019583423" evidence="1">
    <location>
        <begin position="26"/>
        <end position="148"/>
    </location>
</feature>
<feature type="signal peptide" evidence="1">
    <location>
        <begin position="1"/>
        <end position="25"/>
    </location>
</feature>
<dbReference type="RefSeq" id="XP_029223044.1">
    <property type="nucleotide sequence ID" value="XM_029376972.1"/>
</dbReference>
<keyword evidence="3" id="KW-1185">Reference proteome</keyword>
<accession>A0A422MQ94</accession>
<sequence>MTQPVRRRAVCALALLALLCGCCCASVSGATKAPAVGALANVSVQVACANDNNKLRWRFPGETAWKECAAAVEAHGYVVDGAGTEVFEVVHVDVTLVGGDDGVSESLCLSAESQYAAANCSVSCNEANAQGAGGACRCVHDGISDARE</sequence>
<organism evidence="2 3">
    <name type="scientific">Trypanosoma conorhini</name>
    <dbReference type="NCBI Taxonomy" id="83891"/>
    <lineage>
        <taxon>Eukaryota</taxon>
        <taxon>Discoba</taxon>
        <taxon>Euglenozoa</taxon>
        <taxon>Kinetoplastea</taxon>
        <taxon>Metakinetoplastina</taxon>
        <taxon>Trypanosomatida</taxon>
        <taxon>Trypanosomatidae</taxon>
        <taxon>Trypanosoma</taxon>
    </lineage>
</organism>
<evidence type="ECO:0000313" key="3">
    <source>
        <dbReference type="Proteomes" id="UP000284403"/>
    </source>
</evidence>